<dbReference type="InterPro" id="IPR036286">
    <property type="entry name" value="LexA/Signal_pep-like_sf"/>
</dbReference>
<organism evidence="9 10">
    <name type="scientific">Marinomonas algarum</name>
    <dbReference type="NCBI Taxonomy" id="2883105"/>
    <lineage>
        <taxon>Bacteria</taxon>
        <taxon>Pseudomonadati</taxon>
        <taxon>Pseudomonadota</taxon>
        <taxon>Gammaproteobacteria</taxon>
        <taxon>Oceanospirillales</taxon>
        <taxon>Oceanospirillaceae</taxon>
        <taxon>Marinomonas</taxon>
    </lineage>
</organism>
<dbReference type="Gene3D" id="2.10.109.10">
    <property type="entry name" value="Umud Fragment, subunit A"/>
    <property type="match status" value="1"/>
</dbReference>
<dbReference type="PANTHER" id="PTHR33516:SF2">
    <property type="entry name" value="LEXA REPRESSOR-RELATED"/>
    <property type="match status" value="1"/>
</dbReference>
<reference evidence="9" key="1">
    <citation type="submission" date="2021-10" db="EMBL/GenBank/DDBJ databases">
        <title>Marinomonas pontica sp. nov., isolated from the Black Sea.</title>
        <authorList>
            <person name="Zhao L.-H."/>
            <person name="Xue J.-H."/>
        </authorList>
    </citation>
    <scope>NUCLEOTIDE SEQUENCE</scope>
    <source>
        <strain evidence="9">E8</strain>
    </source>
</reference>
<dbReference type="EMBL" id="JAJATW010000007">
    <property type="protein sequence ID" value="MCB5161436.1"/>
    <property type="molecule type" value="Genomic_DNA"/>
</dbReference>
<evidence type="ECO:0000256" key="2">
    <source>
        <dbReference type="ARBA" id="ARBA00022763"/>
    </source>
</evidence>
<keyword evidence="6" id="KW-0742">SOS response</keyword>
<keyword evidence="3 7" id="KW-0378">Hydrolase</keyword>
<dbReference type="EC" id="2.7.7.7" evidence="9"/>
<dbReference type="NCBIfam" id="NF007621">
    <property type="entry name" value="PRK10276.1"/>
    <property type="match status" value="1"/>
</dbReference>
<dbReference type="CDD" id="cd06529">
    <property type="entry name" value="S24_LexA-like"/>
    <property type="match status" value="1"/>
</dbReference>
<dbReference type="PANTHER" id="PTHR33516">
    <property type="entry name" value="LEXA REPRESSOR"/>
    <property type="match status" value="1"/>
</dbReference>
<evidence type="ECO:0000259" key="8">
    <source>
        <dbReference type="Pfam" id="PF00717"/>
    </source>
</evidence>
<evidence type="ECO:0000256" key="5">
    <source>
        <dbReference type="ARBA" id="ARBA00023204"/>
    </source>
</evidence>
<dbReference type="GO" id="GO:0006281">
    <property type="term" value="P:DNA repair"/>
    <property type="evidence" value="ECO:0007669"/>
    <property type="project" value="UniProtKB-KW"/>
</dbReference>
<evidence type="ECO:0000313" key="9">
    <source>
        <dbReference type="EMBL" id="MCB5161436.1"/>
    </source>
</evidence>
<dbReference type="Pfam" id="PF00717">
    <property type="entry name" value="Peptidase_S24"/>
    <property type="match status" value="1"/>
</dbReference>
<dbReference type="GO" id="GO:0006355">
    <property type="term" value="P:regulation of DNA-templated transcription"/>
    <property type="evidence" value="ECO:0007669"/>
    <property type="project" value="InterPro"/>
</dbReference>
<protein>
    <submittedName>
        <fullName evidence="9">Translesion error-prone DNA polymerase V autoproteolytic subunit</fullName>
        <ecNumber evidence="9">2.7.7.7</ecNumber>
    </submittedName>
</protein>
<dbReference type="Proteomes" id="UP001139095">
    <property type="component" value="Unassembled WGS sequence"/>
</dbReference>
<dbReference type="InterPro" id="IPR015927">
    <property type="entry name" value="Peptidase_S24_S26A/B/C"/>
</dbReference>
<keyword evidence="10" id="KW-1185">Reference proteome</keyword>
<dbReference type="SUPFAM" id="SSF51306">
    <property type="entry name" value="LexA/Signal peptidase"/>
    <property type="match status" value="1"/>
</dbReference>
<feature type="domain" description="Peptidase S24/S26A/S26B/S26C" evidence="8">
    <location>
        <begin position="23"/>
        <end position="138"/>
    </location>
</feature>
<comment type="caution">
    <text evidence="9">The sequence shown here is derived from an EMBL/GenBank/DDBJ whole genome shotgun (WGS) entry which is preliminary data.</text>
</comment>
<gene>
    <name evidence="9" type="primary">umuD</name>
    <name evidence="9" type="ORF">LG368_05925</name>
</gene>
<dbReference type="AlphaFoldDB" id="A0A9X1IN95"/>
<evidence type="ECO:0000256" key="1">
    <source>
        <dbReference type="ARBA" id="ARBA00007484"/>
    </source>
</evidence>
<name>A0A9X1IN95_9GAMM</name>
<dbReference type="GO" id="GO:0009432">
    <property type="term" value="P:SOS response"/>
    <property type="evidence" value="ECO:0007669"/>
    <property type="project" value="UniProtKB-KW"/>
</dbReference>
<evidence type="ECO:0000256" key="3">
    <source>
        <dbReference type="ARBA" id="ARBA00022801"/>
    </source>
</evidence>
<proteinExistence type="inferred from homology"/>
<sequence>MRVSYLGVAESTAFINTNSVRIPLYTESVSAGFPSPAQDFVERSLDLNEYCVSHPTASFFVRTQGDSMIDAGILSGDVLLVDKSLTARHGDTVIACIHGEMTVKVLELEPHVLLQPRNKAYRAIQITEESGLEIFGVVTSVIRKYERK</sequence>
<evidence type="ECO:0000256" key="4">
    <source>
        <dbReference type="ARBA" id="ARBA00022813"/>
    </source>
</evidence>
<dbReference type="GO" id="GO:0003887">
    <property type="term" value="F:DNA-directed DNA polymerase activity"/>
    <property type="evidence" value="ECO:0007669"/>
    <property type="project" value="UniProtKB-EC"/>
</dbReference>
<evidence type="ECO:0000256" key="7">
    <source>
        <dbReference type="RuleBase" id="RU003991"/>
    </source>
</evidence>
<dbReference type="RefSeq" id="WP_226753815.1">
    <property type="nucleotide sequence ID" value="NZ_JAJATW010000007.1"/>
</dbReference>
<keyword evidence="5" id="KW-0234">DNA repair</keyword>
<keyword evidence="4 7" id="KW-0068">Autocatalytic cleavage</keyword>
<dbReference type="InterPro" id="IPR050077">
    <property type="entry name" value="LexA_repressor"/>
</dbReference>
<dbReference type="PRINTS" id="PR00726">
    <property type="entry name" value="LEXASERPTASE"/>
</dbReference>
<dbReference type="GO" id="GO:0003677">
    <property type="term" value="F:DNA binding"/>
    <property type="evidence" value="ECO:0007669"/>
    <property type="project" value="InterPro"/>
</dbReference>
<accession>A0A9X1IN95</accession>
<dbReference type="InterPro" id="IPR039418">
    <property type="entry name" value="LexA-like"/>
</dbReference>
<dbReference type="GO" id="GO:0016787">
    <property type="term" value="F:hydrolase activity"/>
    <property type="evidence" value="ECO:0007669"/>
    <property type="project" value="UniProtKB-KW"/>
</dbReference>
<comment type="similarity">
    <text evidence="1 7">Belongs to the peptidase S24 family.</text>
</comment>
<keyword evidence="9" id="KW-0808">Transferase</keyword>
<evidence type="ECO:0000313" key="10">
    <source>
        <dbReference type="Proteomes" id="UP001139095"/>
    </source>
</evidence>
<evidence type="ECO:0000256" key="6">
    <source>
        <dbReference type="ARBA" id="ARBA00023236"/>
    </source>
</evidence>
<keyword evidence="2" id="KW-0227">DNA damage</keyword>
<dbReference type="InterPro" id="IPR006197">
    <property type="entry name" value="Peptidase_S24_LexA"/>
</dbReference>
<keyword evidence="9" id="KW-0548">Nucleotidyltransferase</keyword>